<dbReference type="EMBL" id="MU157865">
    <property type="protein sequence ID" value="KAF9526983.1"/>
    <property type="molecule type" value="Genomic_DNA"/>
</dbReference>
<evidence type="ECO:0000313" key="1">
    <source>
        <dbReference type="EMBL" id="KAF9526983.1"/>
    </source>
</evidence>
<organism evidence="1 2">
    <name type="scientific">Crepidotus variabilis</name>
    <dbReference type="NCBI Taxonomy" id="179855"/>
    <lineage>
        <taxon>Eukaryota</taxon>
        <taxon>Fungi</taxon>
        <taxon>Dikarya</taxon>
        <taxon>Basidiomycota</taxon>
        <taxon>Agaricomycotina</taxon>
        <taxon>Agaricomycetes</taxon>
        <taxon>Agaricomycetidae</taxon>
        <taxon>Agaricales</taxon>
        <taxon>Agaricineae</taxon>
        <taxon>Crepidotaceae</taxon>
        <taxon>Crepidotus</taxon>
    </lineage>
</organism>
<dbReference type="Proteomes" id="UP000807306">
    <property type="component" value="Unassembled WGS sequence"/>
</dbReference>
<protein>
    <submittedName>
        <fullName evidence="1">Uncharacterized protein</fullName>
    </submittedName>
</protein>
<gene>
    <name evidence="1" type="ORF">CPB83DRAFT_856923</name>
</gene>
<evidence type="ECO:0000313" key="2">
    <source>
        <dbReference type="Proteomes" id="UP000807306"/>
    </source>
</evidence>
<proteinExistence type="predicted"/>
<sequence length="441" mass="51560">MKLTHPNIEDFNSFRESVRSIGRTFLLKTGKFNYEHAESDWRSFLNSVSSEQPLLAHYEDSWPTEYYYNYLRSRRKEKAPRKQIEVPEPAQVIARPEGKKLFFRLLADLEQFMKNTHPDRASFERFTKQVKIESRKIEAKYRSEQDDAVWDGFIRSMMAIDSSLQRYEDAWPLEYYFNALVKGRKDSRNRANRPRVRKRRETWRALCPIQATPLNSSPQPISSQAILHDRETTTQLEEKQTVLLAPCFFCHGSPIAEPSFARNLGAFLEHDQALIMELARLGVSQDNHLDFLLSLPPIFLERTIVSIPTVQLSPISKCRLLDLFERHRNSQQLATRSDKNSRFVLLRTPCRTHKSLDTPDTTFFLRDELHTLGLAELIPALAHMEIIDETMFAHFKQMGDKQRLSLVDKYHLHLTDFHFFMIGVSCGSKLVRETGWVSFDF</sequence>
<name>A0A9P6JNN3_9AGAR</name>
<comment type="caution">
    <text evidence="1">The sequence shown here is derived from an EMBL/GenBank/DDBJ whole genome shotgun (WGS) entry which is preliminary data.</text>
</comment>
<keyword evidence="2" id="KW-1185">Reference proteome</keyword>
<accession>A0A9P6JNN3</accession>
<dbReference type="AlphaFoldDB" id="A0A9P6JNN3"/>
<reference evidence="1" key="1">
    <citation type="submission" date="2020-11" db="EMBL/GenBank/DDBJ databases">
        <authorList>
            <consortium name="DOE Joint Genome Institute"/>
            <person name="Ahrendt S."/>
            <person name="Riley R."/>
            <person name="Andreopoulos W."/>
            <person name="Labutti K."/>
            <person name="Pangilinan J."/>
            <person name="Ruiz-Duenas F.J."/>
            <person name="Barrasa J.M."/>
            <person name="Sanchez-Garcia M."/>
            <person name="Camarero S."/>
            <person name="Miyauchi S."/>
            <person name="Serrano A."/>
            <person name="Linde D."/>
            <person name="Babiker R."/>
            <person name="Drula E."/>
            <person name="Ayuso-Fernandez I."/>
            <person name="Pacheco R."/>
            <person name="Padilla G."/>
            <person name="Ferreira P."/>
            <person name="Barriuso J."/>
            <person name="Kellner H."/>
            <person name="Castanera R."/>
            <person name="Alfaro M."/>
            <person name="Ramirez L."/>
            <person name="Pisabarro A.G."/>
            <person name="Kuo A."/>
            <person name="Tritt A."/>
            <person name="Lipzen A."/>
            <person name="He G."/>
            <person name="Yan M."/>
            <person name="Ng V."/>
            <person name="Cullen D."/>
            <person name="Martin F."/>
            <person name="Rosso M.-N."/>
            <person name="Henrissat B."/>
            <person name="Hibbett D."/>
            <person name="Martinez A.T."/>
            <person name="Grigoriev I.V."/>
        </authorList>
    </citation>
    <scope>NUCLEOTIDE SEQUENCE</scope>
    <source>
        <strain evidence="1">CBS 506.95</strain>
    </source>
</reference>